<reference evidence="1 2" key="1">
    <citation type="submission" date="2024-07" db="EMBL/GenBank/DDBJ databases">
        <title>Section-level genome sequencing and comparative genomics of Aspergillus sections Usti and Cavernicolus.</title>
        <authorList>
            <consortium name="Lawrence Berkeley National Laboratory"/>
            <person name="Nybo J.L."/>
            <person name="Vesth T.C."/>
            <person name="Theobald S."/>
            <person name="Frisvad J.C."/>
            <person name="Larsen T.O."/>
            <person name="Kjaerboelling I."/>
            <person name="Rothschild-Mancinelli K."/>
            <person name="Lyhne E.K."/>
            <person name="Kogle M.E."/>
            <person name="Barry K."/>
            <person name="Clum A."/>
            <person name="Na H."/>
            <person name="Ledsgaard L."/>
            <person name="Lin J."/>
            <person name="Lipzen A."/>
            <person name="Kuo A."/>
            <person name="Riley R."/>
            <person name="Mondo S."/>
            <person name="Labutti K."/>
            <person name="Haridas S."/>
            <person name="Pangalinan J."/>
            <person name="Salamov A.A."/>
            <person name="Simmons B.A."/>
            <person name="Magnuson J.K."/>
            <person name="Chen J."/>
            <person name="Drula E."/>
            <person name="Henrissat B."/>
            <person name="Wiebenga A."/>
            <person name="Lubbers R.J."/>
            <person name="Gomes A.C."/>
            <person name="Makela M.R."/>
            <person name="Stajich J."/>
            <person name="Grigoriev I.V."/>
            <person name="Mortensen U.H."/>
            <person name="De Vries R.P."/>
            <person name="Baker S.E."/>
            <person name="Andersen M.R."/>
        </authorList>
    </citation>
    <scope>NUCLEOTIDE SEQUENCE [LARGE SCALE GENOMIC DNA]</scope>
    <source>
        <strain evidence="1 2">CBS 123904</strain>
    </source>
</reference>
<keyword evidence="2" id="KW-1185">Reference proteome</keyword>
<accession>A0ABR4IGP9</accession>
<dbReference type="Gene3D" id="3.40.50.300">
    <property type="entry name" value="P-loop containing nucleotide triphosphate hydrolases"/>
    <property type="match status" value="1"/>
</dbReference>
<proteinExistence type="predicted"/>
<gene>
    <name evidence="1" type="ORF">BJY01DRAFT_229485</name>
</gene>
<sequence>MTSMPLVADTDRMQGKERKLVLLGFVISSSESLKDLGFAVDDHRCNARVTRMNPEREQRSLEAGIAAMLGLKIRVETSMAQRSRLDAVR</sequence>
<protein>
    <recommendedName>
        <fullName evidence="3">DNA2/NAM7 helicase-like C-terminal domain-containing protein</fullName>
    </recommendedName>
</protein>
<evidence type="ECO:0000313" key="1">
    <source>
        <dbReference type="EMBL" id="KAL2826916.1"/>
    </source>
</evidence>
<name>A0ABR4IGP9_9EURO</name>
<comment type="caution">
    <text evidence="1">The sequence shown here is derived from an EMBL/GenBank/DDBJ whole genome shotgun (WGS) entry which is preliminary data.</text>
</comment>
<dbReference type="Proteomes" id="UP001610446">
    <property type="component" value="Unassembled WGS sequence"/>
</dbReference>
<dbReference type="EMBL" id="JBFXLU010000420">
    <property type="protein sequence ID" value="KAL2826916.1"/>
    <property type="molecule type" value="Genomic_DNA"/>
</dbReference>
<organism evidence="1 2">
    <name type="scientific">Aspergillus pseudoustus</name>
    <dbReference type="NCBI Taxonomy" id="1810923"/>
    <lineage>
        <taxon>Eukaryota</taxon>
        <taxon>Fungi</taxon>
        <taxon>Dikarya</taxon>
        <taxon>Ascomycota</taxon>
        <taxon>Pezizomycotina</taxon>
        <taxon>Eurotiomycetes</taxon>
        <taxon>Eurotiomycetidae</taxon>
        <taxon>Eurotiales</taxon>
        <taxon>Aspergillaceae</taxon>
        <taxon>Aspergillus</taxon>
        <taxon>Aspergillus subgen. Nidulantes</taxon>
    </lineage>
</organism>
<evidence type="ECO:0008006" key="3">
    <source>
        <dbReference type="Google" id="ProtNLM"/>
    </source>
</evidence>
<dbReference type="InterPro" id="IPR027417">
    <property type="entry name" value="P-loop_NTPase"/>
</dbReference>
<evidence type="ECO:0000313" key="2">
    <source>
        <dbReference type="Proteomes" id="UP001610446"/>
    </source>
</evidence>